<sequence length="89" mass="10322">MGRYPQDPNSHGSLKNLQVAINVKKKCLDAVISKVIGKQTNIDWRSPLQSDDYAEYRDQDFLRRLGILNKMKYPLSNFWPDNGPQWDAL</sequence>
<feature type="non-terminal residue" evidence="1">
    <location>
        <position position="89"/>
    </location>
</feature>
<gene>
    <name evidence="1" type="ORF">S03H2_53530</name>
</gene>
<protein>
    <submittedName>
        <fullName evidence="1">Uncharacterized protein</fullName>
    </submittedName>
</protein>
<dbReference type="EMBL" id="BARU01034074">
    <property type="protein sequence ID" value="GAH61868.1"/>
    <property type="molecule type" value="Genomic_DNA"/>
</dbReference>
<name>X1IWE2_9ZZZZ</name>
<dbReference type="AlphaFoldDB" id="X1IWE2"/>
<comment type="caution">
    <text evidence="1">The sequence shown here is derived from an EMBL/GenBank/DDBJ whole genome shotgun (WGS) entry which is preliminary data.</text>
</comment>
<accession>X1IWE2</accession>
<proteinExistence type="predicted"/>
<reference evidence="1" key="1">
    <citation type="journal article" date="2014" name="Front. Microbiol.">
        <title>High frequency of phylogenetically diverse reductive dehalogenase-homologous genes in deep subseafloor sedimentary metagenomes.</title>
        <authorList>
            <person name="Kawai M."/>
            <person name="Futagami T."/>
            <person name="Toyoda A."/>
            <person name="Takaki Y."/>
            <person name="Nishi S."/>
            <person name="Hori S."/>
            <person name="Arai W."/>
            <person name="Tsubouchi T."/>
            <person name="Morono Y."/>
            <person name="Uchiyama I."/>
            <person name="Ito T."/>
            <person name="Fujiyama A."/>
            <person name="Inagaki F."/>
            <person name="Takami H."/>
        </authorList>
    </citation>
    <scope>NUCLEOTIDE SEQUENCE</scope>
    <source>
        <strain evidence="1">Expedition CK06-06</strain>
    </source>
</reference>
<organism evidence="1">
    <name type="scientific">marine sediment metagenome</name>
    <dbReference type="NCBI Taxonomy" id="412755"/>
    <lineage>
        <taxon>unclassified sequences</taxon>
        <taxon>metagenomes</taxon>
        <taxon>ecological metagenomes</taxon>
    </lineage>
</organism>
<evidence type="ECO:0000313" key="1">
    <source>
        <dbReference type="EMBL" id="GAH61868.1"/>
    </source>
</evidence>